<keyword evidence="2" id="KW-1185">Reference proteome</keyword>
<accession>A0A540X0J3</accession>
<dbReference type="AlphaFoldDB" id="A0A540X0J3"/>
<evidence type="ECO:0000313" key="1">
    <source>
        <dbReference type="EMBL" id="TQF14713.1"/>
    </source>
</evidence>
<dbReference type="InterPro" id="IPR029058">
    <property type="entry name" value="AB_hydrolase_fold"/>
</dbReference>
<name>A0A540X0J3_9BACT</name>
<dbReference type="SUPFAM" id="SSF53474">
    <property type="entry name" value="alpha/beta-Hydrolases"/>
    <property type="match status" value="1"/>
</dbReference>
<dbReference type="GO" id="GO:0016787">
    <property type="term" value="F:hydrolase activity"/>
    <property type="evidence" value="ECO:0007669"/>
    <property type="project" value="UniProtKB-KW"/>
</dbReference>
<evidence type="ECO:0000313" key="2">
    <source>
        <dbReference type="Proteomes" id="UP000315369"/>
    </source>
</evidence>
<dbReference type="Gene3D" id="3.40.50.1820">
    <property type="entry name" value="alpha/beta hydrolase"/>
    <property type="match status" value="1"/>
</dbReference>
<dbReference type="Proteomes" id="UP000315369">
    <property type="component" value="Unassembled WGS sequence"/>
</dbReference>
<proteinExistence type="predicted"/>
<dbReference type="OrthoDB" id="556502at2"/>
<comment type="caution">
    <text evidence="1">The sequence shown here is derived from an EMBL/GenBank/DDBJ whole genome shotgun (WGS) entry which is preliminary data.</text>
</comment>
<dbReference type="EMBL" id="VIFM01000061">
    <property type="protein sequence ID" value="TQF14713.1"/>
    <property type="molecule type" value="Genomic_DNA"/>
</dbReference>
<sequence length="332" mass="35552">MVSSSPAEAALPAPLKPRVGKVDVALGVLNGVLGDYLHRQNNTLATPIGLYHEGRPLPVEREALRAAHPQSTGRVALWVHGLAVTEAVWAFPAEPTTDYGTLLERDAGFTPLYLRYNTGLHISDNGEALANLLQRLVAEFPVPITELVLVGYSMGGLVLRSACHIASESCLSWLSHVRRSYSIGVPHFGSPLERMGTVVAQVLRAVPNPYTRLVADVVDLRSSGVKDLGVARLRRQDWEDTASPCKPLLPPPGIAHHLIVGALGQQGQWLSAMFGDGVVSLASASGRTGPRDTSPLFPPENVKVVAGIDHVTLAHHADVYARLRESLAVEAS</sequence>
<protein>
    <submittedName>
        <fullName evidence="1">Alpha/beta hydrolase</fullName>
    </submittedName>
</protein>
<reference evidence="1 2" key="1">
    <citation type="submission" date="2019-06" db="EMBL/GenBank/DDBJ databases">
        <authorList>
            <person name="Livingstone P."/>
            <person name="Whitworth D."/>
        </authorList>
    </citation>
    <scope>NUCLEOTIDE SEQUENCE [LARGE SCALE GENOMIC DNA]</scope>
    <source>
        <strain evidence="1 2">AM401</strain>
    </source>
</reference>
<organism evidence="1 2">
    <name type="scientific">Myxococcus llanfairpwllgwyngyllgogerychwyrndrobwllllantysiliogogogochensis</name>
    <dbReference type="NCBI Taxonomy" id="2590453"/>
    <lineage>
        <taxon>Bacteria</taxon>
        <taxon>Pseudomonadati</taxon>
        <taxon>Myxococcota</taxon>
        <taxon>Myxococcia</taxon>
        <taxon>Myxococcales</taxon>
        <taxon>Cystobacterineae</taxon>
        <taxon>Myxococcaceae</taxon>
        <taxon>Myxococcus</taxon>
    </lineage>
</organism>
<keyword evidence="1" id="KW-0378">Hydrolase</keyword>
<gene>
    <name evidence="1" type="ORF">FJV41_17330</name>
</gene>